<accession>A0ABP8MYH6</accession>
<evidence type="ECO:0000313" key="3">
    <source>
        <dbReference type="Proteomes" id="UP001500840"/>
    </source>
</evidence>
<evidence type="ECO:0008006" key="4">
    <source>
        <dbReference type="Google" id="ProtNLM"/>
    </source>
</evidence>
<proteinExistence type="predicted"/>
<dbReference type="RefSeq" id="WP_345323519.1">
    <property type="nucleotide sequence ID" value="NZ_BAABGA010000037.1"/>
</dbReference>
<keyword evidence="1" id="KW-0472">Membrane</keyword>
<keyword evidence="1" id="KW-0812">Transmembrane</keyword>
<evidence type="ECO:0000256" key="1">
    <source>
        <dbReference type="SAM" id="Phobius"/>
    </source>
</evidence>
<organism evidence="2 3">
    <name type="scientific">Novipirellula rosea</name>
    <dbReference type="NCBI Taxonomy" id="1031540"/>
    <lineage>
        <taxon>Bacteria</taxon>
        <taxon>Pseudomonadati</taxon>
        <taxon>Planctomycetota</taxon>
        <taxon>Planctomycetia</taxon>
        <taxon>Pirellulales</taxon>
        <taxon>Pirellulaceae</taxon>
        <taxon>Novipirellula</taxon>
    </lineage>
</organism>
<dbReference type="EMBL" id="BAABGA010000037">
    <property type="protein sequence ID" value="GAA4456320.1"/>
    <property type="molecule type" value="Genomic_DNA"/>
</dbReference>
<comment type="caution">
    <text evidence="2">The sequence shown here is derived from an EMBL/GenBank/DDBJ whole genome shotgun (WGS) entry which is preliminary data.</text>
</comment>
<dbReference type="Proteomes" id="UP001500840">
    <property type="component" value="Unassembled WGS sequence"/>
</dbReference>
<gene>
    <name evidence="2" type="ORF">GCM10023156_31470</name>
</gene>
<reference evidence="3" key="1">
    <citation type="journal article" date="2019" name="Int. J. Syst. Evol. Microbiol.">
        <title>The Global Catalogue of Microorganisms (GCM) 10K type strain sequencing project: providing services to taxonomists for standard genome sequencing and annotation.</title>
        <authorList>
            <consortium name="The Broad Institute Genomics Platform"/>
            <consortium name="The Broad Institute Genome Sequencing Center for Infectious Disease"/>
            <person name="Wu L."/>
            <person name="Ma J."/>
        </authorList>
    </citation>
    <scope>NUCLEOTIDE SEQUENCE [LARGE SCALE GENOMIC DNA]</scope>
    <source>
        <strain evidence="3">JCM 17759</strain>
    </source>
</reference>
<name>A0ABP8MYH6_9BACT</name>
<feature type="transmembrane region" description="Helical" evidence="1">
    <location>
        <begin position="82"/>
        <end position="100"/>
    </location>
</feature>
<sequence length="207" mass="22250">MTCQEFMATLQHQIDRRQSLDGNDLLQTHASQCDCCRERLVAWQQIATVLPGGEPLAEISLAQADSGSCLGDSRARFIPRHVMAAVVLAAAAVILVAFRMPPTPALSPSAESSIALLAPESSPSLENPSSSLEDRVPKTGLSMLGAENPAYGMRTNPVAWFHDVQQRDWLGQTMPTVESFRDGVAPIGRSLLRAVTILTTSGKDQPS</sequence>
<evidence type="ECO:0000313" key="2">
    <source>
        <dbReference type="EMBL" id="GAA4456320.1"/>
    </source>
</evidence>
<protein>
    <recommendedName>
        <fullName evidence="4">Zinc-finger domain-containing protein</fullName>
    </recommendedName>
</protein>
<keyword evidence="3" id="KW-1185">Reference proteome</keyword>
<keyword evidence="1" id="KW-1133">Transmembrane helix</keyword>